<evidence type="ECO:0000259" key="7">
    <source>
        <dbReference type="PROSITE" id="PS50994"/>
    </source>
</evidence>
<dbReference type="GO" id="GO:0005634">
    <property type="term" value="C:nucleus"/>
    <property type="evidence" value="ECO:0007669"/>
    <property type="project" value="UniProtKB-SubCell"/>
</dbReference>
<dbReference type="Gene3D" id="3.30.70.270">
    <property type="match status" value="1"/>
</dbReference>
<dbReference type="InterPro" id="IPR050951">
    <property type="entry name" value="Retrovirus_Pol_polyprotein"/>
</dbReference>
<dbReference type="PANTHER" id="PTHR37984">
    <property type="entry name" value="PROTEIN CBG26694"/>
    <property type="match status" value="1"/>
</dbReference>
<evidence type="ECO:0000256" key="4">
    <source>
        <dbReference type="SAM" id="MobiDB-lite"/>
    </source>
</evidence>
<name>A0ABD0MK15_CIRMR</name>
<comment type="subcellular location">
    <subcellularLocation>
        <location evidence="1">Nucleus</location>
    </subcellularLocation>
</comment>
<dbReference type="GO" id="GO:0004523">
    <property type="term" value="F:RNA-DNA hybrid ribonuclease activity"/>
    <property type="evidence" value="ECO:0007669"/>
    <property type="project" value="UniProtKB-EC"/>
</dbReference>
<dbReference type="SMART" id="SM00298">
    <property type="entry name" value="CHROMO"/>
    <property type="match status" value="1"/>
</dbReference>
<keyword evidence="9" id="KW-1185">Reference proteome</keyword>
<dbReference type="EMBL" id="JAMKFB020000295">
    <property type="protein sequence ID" value="KAL0150500.1"/>
    <property type="molecule type" value="Genomic_DNA"/>
</dbReference>
<evidence type="ECO:0000313" key="8">
    <source>
        <dbReference type="EMBL" id="KAL0150500.1"/>
    </source>
</evidence>
<sequence length="747" mass="85809">MGALHHEKIRFYIIHSPTNPVILGLPWLCNHNPHISWREGQILHWDNTCHEHCLTPITPLPLRSVILTEQNPDIPGLPEEYSDLSEAFSKVKASQLPPHRSSDCSVELLPGTTPPRGRIFPLSQPESEAMKTYIEEELEKGFIRPSTSPASAGFFFVKKKDGGLRPCIDYRGLNDITVKFRYPLPLVPAALEQLRQAKYFTKLNLRSAYNLIRIKEGDEWKTAFSTSTGHYEYLVMPFGLSNSPSVFQSFINDVFRDMLDQKLSSAERNYDVGNRELLAMKAALEEWRHWLEGAQHPFTVLTDHKNLEYLRSAKRLNPRQARWAMFFTRFNFTVTYRPGSKNTKADALSRQSDKVNHHDIEENIIPEALLIAPIQWDIMTEIDQSNRQNPPPPNCPPELTYVPEPLRVKLLHQVHTLPSSGHPDTITFVNACVACNTSKSPRQLPAVSDRGPQFTSRVWSSFFQHLNVNISLTSGYHPQSNGQTERLNQELIRFLRTYCQQNQSDWSKYLIAFWAINHLCSPGQENHPIFPLSQNGSTEVKKLGTKHTRQEEQANRHRRPHPQYVPGQWVWLSTKDLRLRLQYVGPFQILRLITPVSFRLDLPANYRISPTFHVSLLKPAGGLRGESEEGAENHNPPPILVDGEEAYQVLELLDSRRRGRVLQYLVDWEGYGPEERSWVNSEDILDPSLTKEFHRTHPERPAPRPRGRPQRQQPPHVRSRSQEGDSVISDAPVLPPLHHQREPSPEY</sequence>
<evidence type="ECO:0000259" key="6">
    <source>
        <dbReference type="PROSITE" id="PS50878"/>
    </source>
</evidence>
<dbReference type="SUPFAM" id="SSF53098">
    <property type="entry name" value="Ribonuclease H-like"/>
    <property type="match status" value="1"/>
</dbReference>
<dbReference type="PROSITE" id="PS50994">
    <property type="entry name" value="INTEGRASE"/>
    <property type="match status" value="1"/>
</dbReference>
<dbReference type="SUPFAM" id="SSF56672">
    <property type="entry name" value="DNA/RNA polymerases"/>
    <property type="match status" value="1"/>
</dbReference>
<feature type="domain" description="Integrase catalytic" evidence="7">
    <location>
        <begin position="448"/>
        <end position="539"/>
    </location>
</feature>
<dbReference type="InterPro" id="IPR043502">
    <property type="entry name" value="DNA/RNA_pol_sf"/>
</dbReference>
<organism evidence="8 9">
    <name type="scientific">Cirrhinus mrigala</name>
    <name type="common">Mrigala</name>
    <dbReference type="NCBI Taxonomy" id="683832"/>
    <lineage>
        <taxon>Eukaryota</taxon>
        <taxon>Metazoa</taxon>
        <taxon>Chordata</taxon>
        <taxon>Craniata</taxon>
        <taxon>Vertebrata</taxon>
        <taxon>Euteleostomi</taxon>
        <taxon>Actinopterygii</taxon>
        <taxon>Neopterygii</taxon>
        <taxon>Teleostei</taxon>
        <taxon>Ostariophysi</taxon>
        <taxon>Cypriniformes</taxon>
        <taxon>Cyprinidae</taxon>
        <taxon>Labeoninae</taxon>
        <taxon>Labeonini</taxon>
        <taxon>Cirrhinus</taxon>
    </lineage>
</organism>
<dbReference type="PROSITE" id="PS50013">
    <property type="entry name" value="CHROMO_2"/>
    <property type="match status" value="1"/>
</dbReference>
<dbReference type="Pfam" id="PF24626">
    <property type="entry name" value="SH3_Tf2-1"/>
    <property type="match status" value="1"/>
</dbReference>
<dbReference type="Proteomes" id="UP001529510">
    <property type="component" value="Unassembled WGS sequence"/>
</dbReference>
<evidence type="ECO:0000259" key="5">
    <source>
        <dbReference type="PROSITE" id="PS50013"/>
    </source>
</evidence>
<dbReference type="SUPFAM" id="SSF54160">
    <property type="entry name" value="Chromo domain-like"/>
    <property type="match status" value="1"/>
</dbReference>
<evidence type="ECO:0000313" key="9">
    <source>
        <dbReference type="Proteomes" id="UP001529510"/>
    </source>
</evidence>
<dbReference type="InterPro" id="IPR000953">
    <property type="entry name" value="Chromo/chromo_shadow_dom"/>
</dbReference>
<dbReference type="Pfam" id="PF00078">
    <property type="entry name" value="RVT_1"/>
    <property type="match status" value="1"/>
</dbReference>
<feature type="domain" description="Reverse transcriptase" evidence="6">
    <location>
        <begin position="138"/>
        <end position="328"/>
    </location>
</feature>
<evidence type="ECO:0000256" key="2">
    <source>
        <dbReference type="ARBA" id="ARBA00010879"/>
    </source>
</evidence>
<feature type="compositionally biased region" description="Basic and acidic residues" evidence="4">
    <location>
        <begin position="689"/>
        <end position="702"/>
    </location>
</feature>
<dbReference type="PANTHER" id="PTHR37984:SF5">
    <property type="entry name" value="PROTEIN NYNRIN-LIKE"/>
    <property type="match status" value="1"/>
</dbReference>
<dbReference type="Gene3D" id="3.10.10.10">
    <property type="entry name" value="HIV Type 1 Reverse Transcriptase, subunit A, domain 1"/>
    <property type="match status" value="1"/>
</dbReference>
<feature type="domain" description="Chromo" evidence="5">
    <location>
        <begin position="647"/>
        <end position="705"/>
    </location>
</feature>
<dbReference type="InterPro" id="IPR000477">
    <property type="entry name" value="RT_dom"/>
</dbReference>
<comment type="caution">
    <text evidence="8">The sequence shown here is derived from an EMBL/GenBank/DDBJ whole genome shotgun (WGS) entry which is preliminary data.</text>
</comment>
<dbReference type="Gene3D" id="3.30.420.10">
    <property type="entry name" value="Ribonuclease H-like superfamily/Ribonuclease H"/>
    <property type="match status" value="1"/>
</dbReference>
<dbReference type="PROSITE" id="PS50878">
    <property type="entry name" value="RT_POL"/>
    <property type="match status" value="1"/>
</dbReference>
<dbReference type="InterPro" id="IPR036397">
    <property type="entry name" value="RNaseH_sf"/>
</dbReference>
<dbReference type="CDD" id="cd01647">
    <property type="entry name" value="RT_LTR"/>
    <property type="match status" value="1"/>
</dbReference>
<comment type="similarity">
    <text evidence="2">Belongs to the beta type-B retroviral polymerase family. HERV class-II K(HML-2) pol subfamily.</text>
</comment>
<dbReference type="AlphaFoldDB" id="A0ABD0MK15"/>
<dbReference type="InterPro" id="IPR023780">
    <property type="entry name" value="Chromo_domain"/>
</dbReference>
<gene>
    <name evidence="8" type="ORF">M9458_054317</name>
</gene>
<dbReference type="InterPro" id="IPR001584">
    <property type="entry name" value="Integrase_cat-core"/>
</dbReference>
<dbReference type="EC" id="3.1.26.4" evidence="3"/>
<protein>
    <recommendedName>
        <fullName evidence="3">ribonuclease H</fullName>
        <ecNumber evidence="3">3.1.26.4</ecNumber>
    </recommendedName>
</protein>
<evidence type="ECO:0000256" key="3">
    <source>
        <dbReference type="ARBA" id="ARBA00012180"/>
    </source>
</evidence>
<dbReference type="Pfam" id="PF00385">
    <property type="entry name" value="Chromo"/>
    <property type="match status" value="1"/>
</dbReference>
<dbReference type="Gene3D" id="2.40.50.40">
    <property type="match status" value="1"/>
</dbReference>
<dbReference type="InterPro" id="IPR043128">
    <property type="entry name" value="Rev_trsase/Diguanyl_cyclase"/>
</dbReference>
<dbReference type="GO" id="GO:0003964">
    <property type="term" value="F:RNA-directed DNA polymerase activity"/>
    <property type="evidence" value="ECO:0007669"/>
    <property type="project" value="UniProtKB-KW"/>
</dbReference>
<dbReference type="InterPro" id="IPR056924">
    <property type="entry name" value="SH3_Tf2-1"/>
</dbReference>
<dbReference type="InterPro" id="IPR016197">
    <property type="entry name" value="Chromo-like_dom_sf"/>
</dbReference>
<proteinExistence type="inferred from homology"/>
<evidence type="ECO:0000256" key="1">
    <source>
        <dbReference type="ARBA" id="ARBA00004123"/>
    </source>
</evidence>
<feature type="region of interest" description="Disordered" evidence="4">
    <location>
        <begin position="689"/>
        <end position="747"/>
    </location>
</feature>
<accession>A0ABD0MK15</accession>
<dbReference type="InterPro" id="IPR012337">
    <property type="entry name" value="RNaseH-like_sf"/>
</dbReference>
<reference evidence="8 9" key="1">
    <citation type="submission" date="2024-05" db="EMBL/GenBank/DDBJ databases">
        <title>Genome sequencing and assembly of Indian major carp, Cirrhinus mrigala (Hamilton, 1822).</title>
        <authorList>
            <person name="Mohindra V."/>
            <person name="Chowdhury L.M."/>
            <person name="Lal K."/>
            <person name="Jena J.K."/>
        </authorList>
    </citation>
    <scope>NUCLEOTIDE SEQUENCE [LARGE SCALE GENOMIC DNA]</scope>
    <source>
        <strain evidence="8">CM1030</strain>
        <tissue evidence="8">Blood</tissue>
    </source>
</reference>